<keyword evidence="5" id="KW-1185">Reference proteome</keyword>
<dbReference type="GO" id="GO:0097720">
    <property type="term" value="P:calcineurin-mediated signaling"/>
    <property type="evidence" value="ECO:0007669"/>
    <property type="project" value="InterPro"/>
</dbReference>
<keyword evidence="1" id="KW-0378">Hydrolase</keyword>
<dbReference type="EC" id="3.1.3.16" evidence="1"/>
<dbReference type="OrthoDB" id="5593063at2759"/>
<comment type="catalytic activity">
    <reaction evidence="1">
        <text>O-phospho-L-threonyl-[protein] + H2O = L-threonyl-[protein] + phosphate</text>
        <dbReference type="Rhea" id="RHEA:47004"/>
        <dbReference type="Rhea" id="RHEA-COMP:11060"/>
        <dbReference type="Rhea" id="RHEA-COMP:11605"/>
        <dbReference type="ChEBI" id="CHEBI:15377"/>
        <dbReference type="ChEBI" id="CHEBI:30013"/>
        <dbReference type="ChEBI" id="CHEBI:43474"/>
        <dbReference type="ChEBI" id="CHEBI:61977"/>
        <dbReference type="EC" id="3.1.3.16"/>
    </reaction>
</comment>
<comment type="similarity">
    <text evidence="1">Belongs to the PPP phosphatase family.</text>
</comment>
<accession>A0A077ZUY6</accession>
<organism evidence="4 5">
    <name type="scientific">Stylonychia lemnae</name>
    <name type="common">Ciliate</name>
    <dbReference type="NCBI Taxonomy" id="5949"/>
    <lineage>
        <taxon>Eukaryota</taxon>
        <taxon>Sar</taxon>
        <taxon>Alveolata</taxon>
        <taxon>Ciliophora</taxon>
        <taxon>Intramacronucleata</taxon>
        <taxon>Spirotrichea</taxon>
        <taxon>Stichotrichia</taxon>
        <taxon>Sporadotrichida</taxon>
        <taxon>Oxytrichidae</taxon>
        <taxon>Stylonychinae</taxon>
        <taxon>Stylonychia</taxon>
    </lineage>
</organism>
<dbReference type="InterPro" id="IPR004843">
    <property type="entry name" value="Calcineurin-like_PHP"/>
</dbReference>
<dbReference type="AlphaFoldDB" id="A0A077ZUY6"/>
<dbReference type="InterPro" id="IPR029052">
    <property type="entry name" value="Metallo-depent_PP-like"/>
</dbReference>
<evidence type="ECO:0000259" key="3">
    <source>
        <dbReference type="PROSITE" id="PS00125"/>
    </source>
</evidence>
<dbReference type="InterPro" id="IPR006186">
    <property type="entry name" value="Ser/Thr-sp_prot-phosphatase"/>
</dbReference>
<dbReference type="Pfam" id="PF00149">
    <property type="entry name" value="Metallophos"/>
    <property type="match status" value="1"/>
</dbReference>
<feature type="region of interest" description="Disordered" evidence="2">
    <location>
        <begin position="442"/>
        <end position="461"/>
    </location>
</feature>
<dbReference type="PROSITE" id="PS00125">
    <property type="entry name" value="SER_THR_PHOSPHATASE"/>
    <property type="match status" value="1"/>
</dbReference>
<evidence type="ECO:0000313" key="4">
    <source>
        <dbReference type="EMBL" id="CDW72256.1"/>
    </source>
</evidence>
<name>A0A077ZUY6_STYLE</name>
<dbReference type="PANTHER" id="PTHR45673">
    <property type="entry name" value="SERINE/THREONINE-PROTEIN PHOSPHATASE 2B CATALYTIC SUBUNIT 1-RELATED"/>
    <property type="match status" value="1"/>
</dbReference>
<proteinExistence type="inferred from homology"/>
<dbReference type="InterPro" id="IPR043360">
    <property type="entry name" value="PP2B"/>
</dbReference>
<dbReference type="EMBL" id="CCKQ01001148">
    <property type="protein sequence ID" value="CDW72256.1"/>
    <property type="molecule type" value="Genomic_DNA"/>
</dbReference>
<dbReference type="GO" id="GO:0033192">
    <property type="term" value="F:calmodulin-dependent protein phosphatase activity"/>
    <property type="evidence" value="ECO:0007669"/>
    <property type="project" value="InterPro"/>
</dbReference>
<dbReference type="SMART" id="SM00156">
    <property type="entry name" value="PP2Ac"/>
    <property type="match status" value="1"/>
</dbReference>
<dbReference type="PRINTS" id="PR00114">
    <property type="entry name" value="STPHPHTASE"/>
</dbReference>
<dbReference type="InParanoid" id="A0A077ZUY6"/>
<evidence type="ECO:0000256" key="2">
    <source>
        <dbReference type="SAM" id="MobiDB-lite"/>
    </source>
</evidence>
<dbReference type="Gene3D" id="3.60.21.10">
    <property type="match status" value="1"/>
</dbReference>
<protein>
    <recommendedName>
        <fullName evidence="1">Serine/threonine-protein phosphatase</fullName>
        <ecNumber evidence="1">3.1.3.16</ecNumber>
    </recommendedName>
</protein>
<sequence>METLPDAVGDRVVKELPLPPQKPISHDALFPTSLKKGSQEIPDWNLLKDHLVREEKEANVVKITGPSVLVGDIHGQFYDLVNLIEKAGDPRTLNYVFLGDYVDRGVYSLECLMLLFSIKMNYPRKFILLRGNHESRGVTEHFTFRQEVINKFDDEIYDLITLAFDTLPLAAVVNGTYLCMHGGISPLMNTIEDLNKVDRFQEIPEQGILCDILWSDPIQDELASKFDFQENPERACSFKYGLKPTKRILEQSDFTLLVRAHQVQMQGYKMHTWDQSQDIPTVITIFSAPNYCDCYNNKAAIIKIDGENFGIKNFEEVPHPYHLAGGLNLFEFSMPYLSEKILDMLYNILEQGAEPEELEEINDEDFNSNIAQLMIGASDAQVMRTKINSISRMRRMYKNLIENQDVLLQIKMANDGRIPRGLLLAGRPAIRNALKNFELAQSLDKENEKRPMPKSKLVPKE</sequence>
<feature type="domain" description="Serine/threonine specific protein phosphatases" evidence="3">
    <location>
        <begin position="129"/>
        <end position="134"/>
    </location>
</feature>
<evidence type="ECO:0000256" key="1">
    <source>
        <dbReference type="RuleBase" id="RU004273"/>
    </source>
</evidence>
<dbReference type="SUPFAM" id="SSF56300">
    <property type="entry name" value="Metallo-dependent phosphatases"/>
    <property type="match status" value="1"/>
</dbReference>
<dbReference type="Proteomes" id="UP000039865">
    <property type="component" value="Unassembled WGS sequence"/>
</dbReference>
<evidence type="ECO:0000313" key="5">
    <source>
        <dbReference type="Proteomes" id="UP000039865"/>
    </source>
</evidence>
<reference evidence="4 5" key="1">
    <citation type="submission" date="2014-06" db="EMBL/GenBank/DDBJ databases">
        <authorList>
            <person name="Swart Estienne"/>
        </authorList>
    </citation>
    <scope>NUCLEOTIDE SEQUENCE [LARGE SCALE GENOMIC DNA]</scope>
    <source>
        <strain evidence="4 5">130c</strain>
    </source>
</reference>
<gene>
    <name evidence="4" type="primary">Contig19151.g20310</name>
    <name evidence="4" type="ORF">STYLEM_1214</name>
</gene>